<keyword evidence="4" id="KW-1185">Reference proteome</keyword>
<dbReference type="RefSeq" id="WP_342826584.1">
    <property type="nucleotide sequence ID" value="NZ_CP046146.1"/>
</dbReference>
<evidence type="ECO:0000313" key="5">
    <source>
        <dbReference type="Proteomes" id="UP001321249"/>
    </source>
</evidence>
<feature type="transmembrane region" description="Helical" evidence="1">
    <location>
        <begin position="34"/>
        <end position="51"/>
    </location>
</feature>
<feature type="transmembrane region" description="Helical" evidence="1">
    <location>
        <begin position="87"/>
        <end position="109"/>
    </location>
</feature>
<keyword evidence="1" id="KW-0812">Transmembrane</keyword>
<keyword evidence="1" id="KW-1133">Transmembrane helix</keyword>
<dbReference type="Proteomes" id="UP001321249">
    <property type="component" value="Unassembled WGS sequence"/>
</dbReference>
<proteinExistence type="predicted"/>
<reference evidence="4 5" key="1">
    <citation type="submission" date="2019-11" db="EMBL/GenBank/DDBJ databases">
        <authorList>
            <person name="Cho J.-C."/>
        </authorList>
    </citation>
    <scope>NUCLEOTIDE SEQUENCE [LARGE SCALE GENOMIC DNA]</scope>
    <source>
        <strain evidence="3 4">JH1073</strain>
        <strain evidence="2 5">JH702</strain>
    </source>
</reference>
<evidence type="ECO:0000313" key="2">
    <source>
        <dbReference type="EMBL" id="MDG0867922.1"/>
    </source>
</evidence>
<sequence length="193" mass="21514">MNSNSRTNIGRKPAIDRIAESLFVTTRQIEGGVIAFRLIATLPLMMLMFASRERLPYWEFAIAAIATMFIANLWLRTTNNRKRIPLLRLALIGSAIDTALLLTVSFLAIRASANINSTSEMWLIFPLVILTFVYRTKPFVGIAYAVLLTAWYSANIIGFFDPSDRAVTELPIRATFFVLIGGLAAILGNSLRQ</sequence>
<accession>A0AAJ5ZFX2</accession>
<feature type="transmembrane region" description="Helical" evidence="1">
    <location>
        <begin position="172"/>
        <end position="191"/>
    </location>
</feature>
<dbReference type="EMBL" id="WMBE01000004">
    <property type="protein sequence ID" value="MDG0867922.1"/>
    <property type="molecule type" value="Genomic_DNA"/>
</dbReference>
<evidence type="ECO:0000313" key="3">
    <source>
        <dbReference type="EMBL" id="WFG40464.1"/>
    </source>
</evidence>
<gene>
    <name evidence="2" type="ORF">GKO46_12700</name>
    <name evidence="3" type="ORF">GKO48_12900</name>
</gene>
<reference evidence="3" key="2">
    <citation type="journal article" date="2023" name="Nat. Commun.">
        <title>Cultivation of marine bacteria of the SAR202 clade.</title>
        <authorList>
            <person name="Lim Y."/>
            <person name="Seo J.H."/>
            <person name="Giovannoni S.J."/>
            <person name="Kang I."/>
            <person name="Cho J.C."/>
        </authorList>
    </citation>
    <scope>NUCLEOTIDE SEQUENCE</scope>
    <source>
        <strain evidence="3">JH1073</strain>
    </source>
</reference>
<organism evidence="3 4">
    <name type="scientific">Candidatus Lucifugimonas marina</name>
    <dbReference type="NCBI Taxonomy" id="3038979"/>
    <lineage>
        <taxon>Bacteria</taxon>
        <taxon>Bacillati</taxon>
        <taxon>Chloroflexota</taxon>
        <taxon>Dehalococcoidia</taxon>
        <taxon>SAR202 cluster</taxon>
        <taxon>Candidatus Lucifugimonadales</taxon>
        <taxon>Candidatus Lucifugimonadaceae</taxon>
        <taxon>Candidatus Lucifugimonas</taxon>
    </lineage>
</organism>
<evidence type="ECO:0000256" key="1">
    <source>
        <dbReference type="SAM" id="Phobius"/>
    </source>
</evidence>
<reference evidence="4" key="3">
    <citation type="submission" date="2023-06" db="EMBL/GenBank/DDBJ databases">
        <title>Pangenomics reveal diversification of enzyme families and niche specialization in globally abundant SAR202 bacteria.</title>
        <authorList>
            <person name="Saw J.H.W."/>
        </authorList>
    </citation>
    <scope>NUCLEOTIDE SEQUENCE [LARGE SCALE GENOMIC DNA]</scope>
    <source>
        <strain evidence="4">JH1073</strain>
    </source>
</reference>
<dbReference type="EMBL" id="CP046147">
    <property type="protein sequence ID" value="WFG40464.1"/>
    <property type="molecule type" value="Genomic_DNA"/>
</dbReference>
<feature type="transmembrane region" description="Helical" evidence="1">
    <location>
        <begin position="57"/>
        <end position="75"/>
    </location>
</feature>
<feature type="transmembrane region" description="Helical" evidence="1">
    <location>
        <begin position="141"/>
        <end position="160"/>
    </location>
</feature>
<dbReference type="Proteomes" id="UP001219901">
    <property type="component" value="Chromosome"/>
</dbReference>
<dbReference type="AlphaFoldDB" id="A0AAJ5ZFX2"/>
<keyword evidence="1" id="KW-0472">Membrane</keyword>
<protein>
    <submittedName>
        <fullName evidence="3">Uncharacterized protein</fullName>
    </submittedName>
</protein>
<evidence type="ECO:0000313" key="4">
    <source>
        <dbReference type="Proteomes" id="UP001219901"/>
    </source>
</evidence>
<feature type="transmembrane region" description="Helical" evidence="1">
    <location>
        <begin position="115"/>
        <end position="134"/>
    </location>
</feature>
<name>A0AAJ5ZFX2_9CHLR</name>